<feature type="signal peptide" evidence="1">
    <location>
        <begin position="1"/>
        <end position="19"/>
    </location>
</feature>
<dbReference type="EMBL" id="JBIGIB010000003">
    <property type="protein sequence ID" value="MFG6467468.1"/>
    <property type="molecule type" value="Genomic_DNA"/>
</dbReference>
<keyword evidence="1" id="KW-0732">Signal</keyword>
<accession>A0ABW7GZS9</accession>
<feature type="chain" id="PRO_5046166606" description="DUF3465 domain-containing protein" evidence="1">
    <location>
        <begin position="20"/>
        <end position="160"/>
    </location>
</feature>
<dbReference type="Proteomes" id="UP001606303">
    <property type="component" value="Unassembled WGS sequence"/>
</dbReference>
<evidence type="ECO:0000313" key="3">
    <source>
        <dbReference type="Proteomes" id="UP001606303"/>
    </source>
</evidence>
<proteinExistence type="predicted"/>
<evidence type="ECO:0008006" key="4">
    <source>
        <dbReference type="Google" id="ProtNLM"/>
    </source>
</evidence>
<evidence type="ECO:0000313" key="2">
    <source>
        <dbReference type="EMBL" id="MFG6467468.1"/>
    </source>
</evidence>
<protein>
    <recommendedName>
        <fullName evidence="4">DUF3465 domain-containing protein</fullName>
    </recommendedName>
</protein>
<organism evidence="2 3">
    <name type="scientific">Pelomonas baiyunensis</name>
    <dbReference type="NCBI Taxonomy" id="3299026"/>
    <lineage>
        <taxon>Bacteria</taxon>
        <taxon>Pseudomonadati</taxon>
        <taxon>Pseudomonadota</taxon>
        <taxon>Betaproteobacteria</taxon>
        <taxon>Burkholderiales</taxon>
        <taxon>Sphaerotilaceae</taxon>
        <taxon>Roseateles</taxon>
    </lineage>
</organism>
<name>A0ABW7GZS9_9BURK</name>
<sequence>MKTVLIASLLLGLAAAASASEQSTCTAAKGTFLTGTVTSAPKFAAATQTIQGIKLSHTKLSLRADQDGKTYDVAIDNVFAIDYVKNASTVPASLAAIKVNDRLELCGAKYTSGVGIHWVHTNCGDVPTTSAPNGWVKRFSASGTVGSNIERSQTYCYLWN</sequence>
<comment type="caution">
    <text evidence="2">The sequence shown here is derived from an EMBL/GenBank/DDBJ whole genome shotgun (WGS) entry which is preliminary data.</text>
</comment>
<gene>
    <name evidence="2" type="ORF">ACG01O_12665</name>
</gene>
<evidence type="ECO:0000256" key="1">
    <source>
        <dbReference type="SAM" id="SignalP"/>
    </source>
</evidence>
<keyword evidence="3" id="KW-1185">Reference proteome</keyword>
<reference evidence="2 3" key="1">
    <citation type="submission" date="2024-08" db="EMBL/GenBank/DDBJ databases">
        <authorList>
            <person name="Lu H."/>
        </authorList>
    </citation>
    <scope>NUCLEOTIDE SEQUENCE [LARGE SCALE GENOMIC DNA]</scope>
    <source>
        <strain evidence="2 3">BYS87W</strain>
    </source>
</reference>
<dbReference type="RefSeq" id="WP_394385072.1">
    <property type="nucleotide sequence ID" value="NZ_JBIGIB010000003.1"/>
</dbReference>